<dbReference type="Pfam" id="PF04479">
    <property type="entry name" value="RTA1"/>
    <property type="match status" value="1"/>
</dbReference>
<dbReference type="OrthoDB" id="3358017at2759"/>
<feature type="transmembrane region" description="Helical" evidence="5">
    <location>
        <begin position="237"/>
        <end position="255"/>
    </location>
</feature>
<dbReference type="InterPro" id="IPR007568">
    <property type="entry name" value="RTA1"/>
</dbReference>
<name>A0A1Y2AU03_9TREE</name>
<gene>
    <name evidence="6" type="ORF">BCR39DRAFT_470758</name>
</gene>
<evidence type="ECO:0000256" key="3">
    <source>
        <dbReference type="ARBA" id="ARBA00022989"/>
    </source>
</evidence>
<sequence>MDNLISRSHKSLGQNPYGYVPELAAGIAYVVCFAILTILHLGLAIRYRYWIVLCTLVPGEKLITPTVEIIGWAGRLWSHYDISGINPFIMQICCLILGPAFFSAWAYTLLGYCITRLGPGYSLLKPKMYIAVFVTADVISLVLQAIGGGGAAVAAEDGNDTKKSTKIMLAGILFQLATMTIFVALSLDFIVRVLTHRPWRQEIISEPEVSNNGENVALKTIANRNGHNASTTSTDQYLLAGVAFASLMIFVRGIYRSVELAQGWSGYVISHEPFFIWLDGFPMVLCLAGLAVAHPGWLLPPQVSGWKMT</sequence>
<dbReference type="AlphaFoldDB" id="A0A1Y2AU03"/>
<feature type="transmembrane region" description="Helical" evidence="5">
    <location>
        <begin position="50"/>
        <end position="73"/>
    </location>
</feature>
<evidence type="ECO:0000313" key="6">
    <source>
        <dbReference type="EMBL" id="ORY26063.1"/>
    </source>
</evidence>
<organism evidence="6 7">
    <name type="scientific">Naematelia encephala</name>
    <dbReference type="NCBI Taxonomy" id="71784"/>
    <lineage>
        <taxon>Eukaryota</taxon>
        <taxon>Fungi</taxon>
        <taxon>Dikarya</taxon>
        <taxon>Basidiomycota</taxon>
        <taxon>Agaricomycotina</taxon>
        <taxon>Tremellomycetes</taxon>
        <taxon>Tremellales</taxon>
        <taxon>Naemateliaceae</taxon>
        <taxon>Naematelia</taxon>
    </lineage>
</organism>
<proteinExistence type="predicted"/>
<dbReference type="PANTHER" id="PTHR31465:SF9">
    <property type="entry name" value="SPHINGOID LONG-CHAIN BASE TRANSPORTER RSB1"/>
    <property type="match status" value="1"/>
</dbReference>
<dbReference type="STRING" id="71784.A0A1Y2AU03"/>
<dbReference type="PANTHER" id="PTHR31465">
    <property type="entry name" value="PROTEIN RTA1-RELATED"/>
    <property type="match status" value="1"/>
</dbReference>
<comment type="caution">
    <text evidence="6">The sequence shown here is derived from an EMBL/GenBank/DDBJ whole genome shotgun (WGS) entry which is preliminary data.</text>
</comment>
<dbReference type="GO" id="GO:0000324">
    <property type="term" value="C:fungal-type vacuole"/>
    <property type="evidence" value="ECO:0007669"/>
    <property type="project" value="TreeGrafter"/>
</dbReference>
<evidence type="ECO:0000256" key="2">
    <source>
        <dbReference type="ARBA" id="ARBA00022692"/>
    </source>
</evidence>
<feature type="transmembrane region" description="Helical" evidence="5">
    <location>
        <begin position="167"/>
        <end position="191"/>
    </location>
</feature>
<keyword evidence="4 5" id="KW-0472">Membrane</keyword>
<feature type="transmembrane region" description="Helical" evidence="5">
    <location>
        <begin position="85"/>
        <end position="107"/>
    </location>
</feature>
<protein>
    <submittedName>
        <fullName evidence="6">RTA1 like protein-domain-containing protein</fullName>
    </submittedName>
</protein>
<feature type="transmembrane region" description="Helical" evidence="5">
    <location>
        <begin position="128"/>
        <end position="147"/>
    </location>
</feature>
<dbReference type="GO" id="GO:0005886">
    <property type="term" value="C:plasma membrane"/>
    <property type="evidence" value="ECO:0007669"/>
    <property type="project" value="TreeGrafter"/>
</dbReference>
<feature type="transmembrane region" description="Helical" evidence="5">
    <location>
        <begin position="275"/>
        <end position="299"/>
    </location>
</feature>
<dbReference type="Proteomes" id="UP000193986">
    <property type="component" value="Unassembled WGS sequence"/>
</dbReference>
<reference evidence="6 7" key="1">
    <citation type="submission" date="2016-07" db="EMBL/GenBank/DDBJ databases">
        <title>Pervasive Adenine N6-methylation of Active Genes in Fungi.</title>
        <authorList>
            <consortium name="DOE Joint Genome Institute"/>
            <person name="Mondo S.J."/>
            <person name="Dannebaum R.O."/>
            <person name="Kuo R.C."/>
            <person name="Labutti K."/>
            <person name="Haridas S."/>
            <person name="Kuo A."/>
            <person name="Salamov A."/>
            <person name="Ahrendt S.R."/>
            <person name="Lipzen A."/>
            <person name="Sullivan W."/>
            <person name="Andreopoulos W.B."/>
            <person name="Clum A."/>
            <person name="Lindquist E."/>
            <person name="Daum C."/>
            <person name="Ramamoorthy G.K."/>
            <person name="Gryganskyi A."/>
            <person name="Culley D."/>
            <person name="Magnuson J.K."/>
            <person name="James T.Y."/>
            <person name="O'Malley M.A."/>
            <person name="Stajich J.E."/>
            <person name="Spatafora J.W."/>
            <person name="Visel A."/>
            <person name="Grigoriev I.V."/>
        </authorList>
    </citation>
    <scope>NUCLEOTIDE SEQUENCE [LARGE SCALE GENOMIC DNA]</scope>
    <source>
        <strain evidence="6 7">68-887.2</strain>
    </source>
</reference>
<evidence type="ECO:0000256" key="1">
    <source>
        <dbReference type="ARBA" id="ARBA00004141"/>
    </source>
</evidence>
<feature type="transmembrane region" description="Helical" evidence="5">
    <location>
        <begin position="23"/>
        <end position="43"/>
    </location>
</feature>
<comment type="subcellular location">
    <subcellularLocation>
        <location evidence="1">Membrane</location>
        <topology evidence="1">Multi-pass membrane protein</topology>
    </subcellularLocation>
</comment>
<evidence type="ECO:0000256" key="5">
    <source>
        <dbReference type="SAM" id="Phobius"/>
    </source>
</evidence>
<keyword evidence="3 5" id="KW-1133">Transmembrane helix</keyword>
<dbReference type="FunCoup" id="A0A1Y2AU03">
    <property type="interactions" value="30"/>
</dbReference>
<keyword evidence="2 5" id="KW-0812">Transmembrane</keyword>
<dbReference type="EMBL" id="MCFC01000051">
    <property type="protein sequence ID" value="ORY26063.1"/>
    <property type="molecule type" value="Genomic_DNA"/>
</dbReference>
<keyword evidence="7" id="KW-1185">Reference proteome</keyword>
<dbReference type="InParanoid" id="A0A1Y2AU03"/>
<evidence type="ECO:0000256" key="4">
    <source>
        <dbReference type="ARBA" id="ARBA00023136"/>
    </source>
</evidence>
<evidence type="ECO:0000313" key="7">
    <source>
        <dbReference type="Proteomes" id="UP000193986"/>
    </source>
</evidence>
<accession>A0A1Y2AU03</accession>